<dbReference type="Gramene" id="Bo3g110780.1">
    <property type="protein sequence ID" value="Bo3g110780.1"/>
    <property type="gene ID" value="Bo3g110780"/>
</dbReference>
<accession>A0A0D3BG44</accession>
<keyword evidence="2" id="KW-1185">Reference proteome</keyword>
<dbReference type="Proteomes" id="UP000032141">
    <property type="component" value="Chromosome C3"/>
</dbReference>
<reference evidence="1 2" key="1">
    <citation type="journal article" date="2014" name="Genome Biol.">
        <title>Transcriptome and methylome profiling reveals relics of genome dominance in the mesopolyploid Brassica oleracea.</title>
        <authorList>
            <person name="Parkin I.A."/>
            <person name="Koh C."/>
            <person name="Tang H."/>
            <person name="Robinson S.J."/>
            <person name="Kagale S."/>
            <person name="Clarke W.E."/>
            <person name="Town C.D."/>
            <person name="Nixon J."/>
            <person name="Krishnakumar V."/>
            <person name="Bidwell S.L."/>
            <person name="Denoeud F."/>
            <person name="Belcram H."/>
            <person name="Links M.G."/>
            <person name="Just J."/>
            <person name="Clarke C."/>
            <person name="Bender T."/>
            <person name="Huebert T."/>
            <person name="Mason A.S."/>
            <person name="Pires J.C."/>
            <person name="Barker G."/>
            <person name="Moore J."/>
            <person name="Walley P.G."/>
            <person name="Manoli S."/>
            <person name="Batley J."/>
            <person name="Edwards D."/>
            <person name="Nelson M.N."/>
            <person name="Wang X."/>
            <person name="Paterson A.H."/>
            <person name="King G."/>
            <person name="Bancroft I."/>
            <person name="Chalhoub B."/>
            <person name="Sharpe A.G."/>
        </authorList>
    </citation>
    <scope>NUCLEOTIDE SEQUENCE</scope>
    <source>
        <strain evidence="1 2">cv. TO1000</strain>
    </source>
</reference>
<proteinExistence type="predicted"/>
<protein>
    <submittedName>
        <fullName evidence="1">Uncharacterized protein</fullName>
    </submittedName>
</protein>
<dbReference type="HOGENOM" id="CLU_2695070_0_0_1"/>
<sequence length="74" mass="8454">MTHSFLERIGQPERPSLAYARSLHSDRAWLELGRYGEIASSFYSNHTIIDLLVADCTKDTKLDRPVNYVTLAEN</sequence>
<evidence type="ECO:0000313" key="2">
    <source>
        <dbReference type="Proteomes" id="UP000032141"/>
    </source>
</evidence>
<organism evidence="1 2">
    <name type="scientific">Brassica oleracea var. oleracea</name>
    <dbReference type="NCBI Taxonomy" id="109376"/>
    <lineage>
        <taxon>Eukaryota</taxon>
        <taxon>Viridiplantae</taxon>
        <taxon>Streptophyta</taxon>
        <taxon>Embryophyta</taxon>
        <taxon>Tracheophyta</taxon>
        <taxon>Spermatophyta</taxon>
        <taxon>Magnoliopsida</taxon>
        <taxon>eudicotyledons</taxon>
        <taxon>Gunneridae</taxon>
        <taxon>Pentapetalae</taxon>
        <taxon>rosids</taxon>
        <taxon>malvids</taxon>
        <taxon>Brassicales</taxon>
        <taxon>Brassicaceae</taxon>
        <taxon>Brassiceae</taxon>
        <taxon>Brassica</taxon>
    </lineage>
</organism>
<evidence type="ECO:0000313" key="1">
    <source>
        <dbReference type="EnsemblPlants" id="Bo3g110780.1"/>
    </source>
</evidence>
<dbReference type="EnsemblPlants" id="Bo3g110780.1">
    <property type="protein sequence ID" value="Bo3g110780.1"/>
    <property type="gene ID" value="Bo3g110780"/>
</dbReference>
<name>A0A0D3BG44_BRAOL</name>
<reference evidence="1" key="2">
    <citation type="submission" date="2015-03" db="UniProtKB">
        <authorList>
            <consortium name="EnsemblPlants"/>
        </authorList>
    </citation>
    <scope>IDENTIFICATION</scope>
</reference>
<dbReference type="AlphaFoldDB" id="A0A0D3BG44"/>